<keyword evidence="7" id="KW-1185">Reference proteome</keyword>
<organism evidence="6 7">
    <name type="scientific">Colletotrichum phormii</name>
    <dbReference type="NCBI Taxonomy" id="359342"/>
    <lineage>
        <taxon>Eukaryota</taxon>
        <taxon>Fungi</taxon>
        <taxon>Dikarya</taxon>
        <taxon>Ascomycota</taxon>
        <taxon>Pezizomycotina</taxon>
        <taxon>Sordariomycetes</taxon>
        <taxon>Hypocreomycetidae</taxon>
        <taxon>Glomerellales</taxon>
        <taxon>Glomerellaceae</taxon>
        <taxon>Colletotrichum</taxon>
        <taxon>Colletotrichum acutatum species complex</taxon>
    </lineage>
</organism>
<keyword evidence="3" id="KW-0648">Protein biosynthesis</keyword>
<dbReference type="Gene3D" id="3.30.110.10">
    <property type="entry name" value="Translation initiation factor 3 (IF-3), C-terminal domain"/>
    <property type="match status" value="1"/>
</dbReference>
<gene>
    <name evidence="6" type="ORF">BDP81DRAFT_412567</name>
</gene>
<evidence type="ECO:0000256" key="2">
    <source>
        <dbReference type="ARBA" id="ARBA00022540"/>
    </source>
</evidence>
<dbReference type="AlphaFoldDB" id="A0AAJ0EKM9"/>
<evidence type="ECO:0000256" key="4">
    <source>
        <dbReference type="SAM" id="MobiDB-lite"/>
    </source>
</evidence>
<comment type="similarity">
    <text evidence="1">Belongs to the IF-3 family.</text>
</comment>
<proteinExistence type="inferred from homology"/>
<dbReference type="InterPro" id="IPR019815">
    <property type="entry name" value="Translation_initiation_fac_3_C"/>
</dbReference>
<dbReference type="GO" id="GO:0070124">
    <property type="term" value="P:mitochondrial translational initiation"/>
    <property type="evidence" value="ECO:0007669"/>
    <property type="project" value="TreeGrafter"/>
</dbReference>
<feature type="compositionally biased region" description="Low complexity" evidence="4">
    <location>
        <begin position="128"/>
        <end position="138"/>
    </location>
</feature>
<dbReference type="PANTHER" id="PTHR10938:SF0">
    <property type="entry name" value="TRANSLATION INITIATION FACTOR IF-3, MITOCHONDRIAL"/>
    <property type="match status" value="1"/>
</dbReference>
<dbReference type="SUPFAM" id="SSF55200">
    <property type="entry name" value="Translation initiation factor IF3, C-terminal domain"/>
    <property type="match status" value="1"/>
</dbReference>
<evidence type="ECO:0000256" key="3">
    <source>
        <dbReference type="ARBA" id="ARBA00022917"/>
    </source>
</evidence>
<dbReference type="EMBL" id="JAHMHQ010000001">
    <property type="protein sequence ID" value="KAK1655381.1"/>
    <property type="molecule type" value="Genomic_DNA"/>
</dbReference>
<evidence type="ECO:0000259" key="5">
    <source>
        <dbReference type="Pfam" id="PF00707"/>
    </source>
</evidence>
<dbReference type="GO" id="GO:0003743">
    <property type="term" value="F:translation initiation factor activity"/>
    <property type="evidence" value="ECO:0007669"/>
    <property type="project" value="UniProtKB-KW"/>
</dbReference>
<dbReference type="GO" id="GO:0043022">
    <property type="term" value="F:ribosome binding"/>
    <property type="evidence" value="ECO:0007669"/>
    <property type="project" value="TreeGrafter"/>
</dbReference>
<name>A0AAJ0EKM9_9PEZI</name>
<sequence length="341" mass="38000">MYLSPASAPQFCFLQSQVQPKRQPYNNGKTVRSVPEPTLLKPCDWPVTRERDLRTNMRITRCLYNSRTALHRVFVSPFEKVESISRRSALLNPVSRALPTILSPPLQGFARHAALIPRFKKKRPSPSDPVSDAAAAKPGQLPQDRAISDREVMVVDGNNKLTGPHNTRTFLRSLDPETQSLRMVSRPPPRPAPGQPPFAICRVVDKVAEKEKERALQKTKKDNARRLARVKELEFNWAIAPHDMGHKMKQMKTFLEKGYKVEVLFAKKRGSRIATTEEAGALVQQVRDAVAEVAGAREYKDAEGQLRKVMRLHLESTAKPAAKAAPVAEAPVADAAPEAST</sequence>
<protein>
    <recommendedName>
        <fullName evidence="5">Translation initiation factor 3 C-terminal domain-containing protein</fullName>
    </recommendedName>
</protein>
<feature type="domain" description="Translation initiation factor 3 C-terminal" evidence="5">
    <location>
        <begin position="229"/>
        <end position="305"/>
    </location>
</feature>
<accession>A0AAJ0EKM9</accession>
<dbReference type="Pfam" id="PF00707">
    <property type="entry name" value="IF3_C"/>
    <property type="match status" value="1"/>
</dbReference>
<reference evidence="6" key="1">
    <citation type="submission" date="2021-06" db="EMBL/GenBank/DDBJ databases">
        <title>Comparative genomics, transcriptomics and evolutionary studies reveal genomic signatures of adaptation to plant cell wall in hemibiotrophic fungi.</title>
        <authorList>
            <consortium name="DOE Joint Genome Institute"/>
            <person name="Baroncelli R."/>
            <person name="Diaz J.F."/>
            <person name="Benocci T."/>
            <person name="Peng M."/>
            <person name="Battaglia E."/>
            <person name="Haridas S."/>
            <person name="Andreopoulos W."/>
            <person name="Labutti K."/>
            <person name="Pangilinan J."/>
            <person name="Floch G.L."/>
            <person name="Makela M.R."/>
            <person name="Henrissat B."/>
            <person name="Grigoriev I.V."/>
            <person name="Crouch J.A."/>
            <person name="De Vries R.P."/>
            <person name="Sukno S.A."/>
            <person name="Thon M.R."/>
        </authorList>
    </citation>
    <scope>NUCLEOTIDE SEQUENCE</scope>
    <source>
        <strain evidence="6">CBS 102054</strain>
    </source>
</reference>
<evidence type="ECO:0000313" key="6">
    <source>
        <dbReference type="EMBL" id="KAK1655381.1"/>
    </source>
</evidence>
<feature type="region of interest" description="Disordered" evidence="4">
    <location>
        <begin position="318"/>
        <end position="341"/>
    </location>
</feature>
<dbReference type="InterPro" id="IPR001288">
    <property type="entry name" value="Translation_initiation_fac_3"/>
</dbReference>
<keyword evidence="2" id="KW-0396">Initiation factor</keyword>
<dbReference type="RefSeq" id="XP_060451425.1">
    <property type="nucleotide sequence ID" value="XM_060589227.1"/>
</dbReference>
<evidence type="ECO:0000313" key="7">
    <source>
        <dbReference type="Proteomes" id="UP001243989"/>
    </source>
</evidence>
<dbReference type="PANTHER" id="PTHR10938">
    <property type="entry name" value="TRANSLATION INITIATION FACTOR IF-3"/>
    <property type="match status" value="1"/>
</dbReference>
<feature type="region of interest" description="Disordered" evidence="4">
    <location>
        <begin position="120"/>
        <end position="147"/>
    </location>
</feature>
<dbReference type="GeneID" id="85474089"/>
<dbReference type="GO" id="GO:0032790">
    <property type="term" value="P:ribosome disassembly"/>
    <property type="evidence" value="ECO:0007669"/>
    <property type="project" value="TreeGrafter"/>
</dbReference>
<dbReference type="GO" id="GO:0005739">
    <property type="term" value="C:mitochondrion"/>
    <property type="evidence" value="ECO:0007669"/>
    <property type="project" value="TreeGrafter"/>
</dbReference>
<evidence type="ECO:0000256" key="1">
    <source>
        <dbReference type="ARBA" id="ARBA00005439"/>
    </source>
</evidence>
<dbReference type="Proteomes" id="UP001243989">
    <property type="component" value="Unassembled WGS sequence"/>
</dbReference>
<comment type="caution">
    <text evidence="6">The sequence shown here is derived from an EMBL/GenBank/DDBJ whole genome shotgun (WGS) entry which is preliminary data.</text>
</comment>
<dbReference type="InterPro" id="IPR036788">
    <property type="entry name" value="T_IF-3_C_sf"/>
</dbReference>